<dbReference type="KEGG" id="vg:65114475"/>
<dbReference type="GeneID" id="65114475"/>
<sequence length="85" mass="9032">MPYTRPNIVSGVTRATKAFFDNLLDGIDERVTKVAADATYVRLEDYEPGGSGTLTEDPARPGTFVVSGGLLTENPSRPGTFLIGA</sequence>
<evidence type="ECO:0000313" key="2">
    <source>
        <dbReference type="Proteomes" id="UP000259202"/>
    </source>
</evidence>
<gene>
    <name evidence="1" type="primary">24</name>
    <name evidence="1" type="ORF">SEA_ROFO_24</name>
</gene>
<dbReference type="EMBL" id="MH479924">
    <property type="protein sequence ID" value="AXH46601.1"/>
    <property type="molecule type" value="Genomic_DNA"/>
</dbReference>
<dbReference type="Proteomes" id="UP000259202">
    <property type="component" value="Segment"/>
</dbReference>
<organism evidence="1 2">
    <name type="scientific">Gordonia phage Rofo</name>
    <dbReference type="NCBI Taxonomy" id="2250396"/>
    <lineage>
        <taxon>Viruses</taxon>
        <taxon>Duplodnaviria</taxon>
        <taxon>Heunggongvirae</taxon>
        <taxon>Uroviricota</taxon>
        <taxon>Caudoviricetes</taxon>
        <taxon>Stackebrandtviridae</taxon>
        <taxon>Schenleyvirinae</taxon>
        <taxon>Vividuovirus</taxon>
        <taxon>Vividuovirus rofo</taxon>
    </lineage>
</organism>
<protein>
    <submittedName>
        <fullName evidence="1">Uncharacterized protein</fullName>
    </submittedName>
</protein>
<keyword evidence="2" id="KW-1185">Reference proteome</keyword>
<dbReference type="RefSeq" id="YP_010096816.1">
    <property type="nucleotide sequence ID" value="NC_055753.1"/>
</dbReference>
<reference evidence="1 2" key="1">
    <citation type="submission" date="2018-06" db="EMBL/GenBank/DDBJ databases">
        <authorList>
            <person name="Roth S.J."/>
            <person name="Strobel J.T."/>
            <person name="Delesalle V.A."/>
            <person name="Garlena R.A."/>
            <person name="Russell D.A."/>
            <person name="Pope W.H."/>
            <person name="Jacobs-Sera D."/>
            <person name="Hatfull G.F."/>
        </authorList>
    </citation>
    <scope>NUCLEOTIDE SEQUENCE [LARGE SCALE GENOMIC DNA]</scope>
</reference>
<accession>A0A345KU99</accession>
<evidence type="ECO:0000313" key="1">
    <source>
        <dbReference type="EMBL" id="AXH46601.1"/>
    </source>
</evidence>
<name>A0A345KU99_9CAUD</name>
<proteinExistence type="predicted"/>